<gene>
    <name evidence="3" type="ORF">GA0074694_5083</name>
</gene>
<dbReference type="AlphaFoldDB" id="A0A1C6SFT5"/>
<evidence type="ECO:0000313" key="3">
    <source>
        <dbReference type="EMBL" id="SCL28336.1"/>
    </source>
</evidence>
<accession>A0A1C6SFT5</accession>
<dbReference type="PANTHER" id="PTHR33498:SF1">
    <property type="entry name" value="TRANSPOSASE FOR INSERTION SEQUENCE ELEMENT IS1557"/>
    <property type="match status" value="1"/>
</dbReference>
<feature type="domain" description="Transposase IS204/IS1001/IS1096/IS1165 helix-turn-helix" evidence="1">
    <location>
        <begin position="92"/>
        <end position="143"/>
    </location>
</feature>
<dbReference type="Pfam" id="PF14690">
    <property type="entry name" value="Zn_ribbon_ISL3"/>
    <property type="match status" value="1"/>
</dbReference>
<dbReference type="InterPro" id="IPR032877">
    <property type="entry name" value="Transposase_HTH"/>
</dbReference>
<reference evidence="4" key="1">
    <citation type="submission" date="2016-06" db="EMBL/GenBank/DDBJ databases">
        <authorList>
            <person name="Varghese N."/>
        </authorList>
    </citation>
    <scope>NUCLEOTIDE SEQUENCE [LARGE SCALE GENOMIC DNA]</scope>
    <source>
        <strain evidence="4">DSM 46123</strain>
    </source>
</reference>
<evidence type="ECO:0000313" key="4">
    <source>
        <dbReference type="Proteomes" id="UP000198906"/>
    </source>
</evidence>
<dbReference type="Pfam" id="PF13542">
    <property type="entry name" value="HTH_Tnp_ISL3"/>
    <property type="match status" value="1"/>
</dbReference>
<feature type="domain" description="Transposase IS204/IS1001/IS1096/IS1165 zinc-finger" evidence="2">
    <location>
        <begin position="39"/>
        <end position="82"/>
    </location>
</feature>
<proteinExistence type="predicted"/>
<dbReference type="PANTHER" id="PTHR33498">
    <property type="entry name" value="TRANSPOSASE FOR INSERTION SEQUENCE ELEMENT IS1557"/>
    <property type="match status" value="1"/>
</dbReference>
<name>A0A1C6SFT5_9ACTN</name>
<protein>
    <submittedName>
        <fullName evidence="3">Helix-turn-helix domain of transposase family ISL3</fullName>
    </submittedName>
</protein>
<evidence type="ECO:0000259" key="1">
    <source>
        <dbReference type="Pfam" id="PF13542"/>
    </source>
</evidence>
<dbReference type="InterPro" id="IPR029261">
    <property type="entry name" value="Transposase_Znf"/>
</dbReference>
<dbReference type="EMBL" id="FMHU01000002">
    <property type="protein sequence ID" value="SCL28336.1"/>
    <property type="molecule type" value="Genomic_DNA"/>
</dbReference>
<dbReference type="Proteomes" id="UP000198906">
    <property type="component" value="Unassembled WGS sequence"/>
</dbReference>
<sequence length="221" mass="24381">MVNDTTRLLGLDGLVAERVELDDTGVPVVHLSTGCEQARCCPQCGQRAARVKQWATTRPRDLPVGGRPVRLRWRKRRWYCPTPACPRKSFTEQVPQVPARSRLTTRLRQAAGAAVADGGRTIVQAARDHGVSWPVVAQAFTAHATAVLPDEPEPVTMLGIDEVRRGKPRWAWDEQACSWTTTTDRWHVGFVDLSGGQGLLAQVECRTTARTPQPSLNSKSL</sequence>
<organism evidence="3 4">
    <name type="scientific">Micromonospora inyonensis</name>
    <dbReference type="NCBI Taxonomy" id="47866"/>
    <lineage>
        <taxon>Bacteria</taxon>
        <taxon>Bacillati</taxon>
        <taxon>Actinomycetota</taxon>
        <taxon>Actinomycetes</taxon>
        <taxon>Micromonosporales</taxon>
        <taxon>Micromonosporaceae</taxon>
        <taxon>Micromonospora</taxon>
    </lineage>
</organism>
<keyword evidence="4" id="KW-1185">Reference proteome</keyword>
<dbReference type="InterPro" id="IPR047951">
    <property type="entry name" value="Transpos_ISL3"/>
</dbReference>
<dbReference type="STRING" id="47866.GA0074694_5083"/>
<dbReference type="PROSITE" id="PS51257">
    <property type="entry name" value="PROKAR_LIPOPROTEIN"/>
    <property type="match status" value="1"/>
</dbReference>
<evidence type="ECO:0000259" key="2">
    <source>
        <dbReference type="Pfam" id="PF14690"/>
    </source>
</evidence>